<keyword evidence="3" id="KW-1185">Reference proteome</keyword>
<evidence type="ECO:0000259" key="1">
    <source>
        <dbReference type="Pfam" id="PF01261"/>
    </source>
</evidence>
<proteinExistence type="predicted"/>
<dbReference type="InterPro" id="IPR050312">
    <property type="entry name" value="IolE/XylAMocC-like"/>
</dbReference>
<reference evidence="2 3" key="1">
    <citation type="submission" date="2023-07" db="EMBL/GenBank/DDBJ databases">
        <title>Genomic Encyclopedia of Type Strains, Phase IV (KMG-IV): sequencing the most valuable type-strain genomes for metagenomic binning, comparative biology and taxonomic classification.</title>
        <authorList>
            <person name="Goeker M."/>
        </authorList>
    </citation>
    <scope>NUCLEOTIDE SEQUENCE [LARGE SCALE GENOMIC DNA]</scope>
    <source>
        <strain evidence="2 3">DSM 5896</strain>
    </source>
</reference>
<sequence length="272" mass="29857">MAMQLSLTAWSLRACTLAEAAGLSRVIGIGALDLGYFYGPALDRAQVLAAPEREAEAVRALGVDVPNFYHLFGTSLGDRNLAEPGNRERNEQDFAAVARFCRLAGIPTLFVLPGICNPGQGRGEALKQSAESLRRLLPLAQREDVQLTVEPHVHSFLESPQLVLDLLDAVPGLKLTLDYAHFVCLGWRQDEIDPLAPHAAHVHLRQARPGALQTKVHQGTINFEAQLATLKAAGYAGRLSLEFVHQDYMDTLHDDVLTETITLRDKVRAWQA</sequence>
<keyword evidence="2" id="KW-0413">Isomerase</keyword>
<dbReference type="Proteomes" id="UP001237448">
    <property type="component" value="Unassembled WGS sequence"/>
</dbReference>
<dbReference type="RefSeq" id="WP_307435168.1">
    <property type="nucleotide sequence ID" value="NZ_JAUSVK010000001.1"/>
</dbReference>
<evidence type="ECO:0000313" key="2">
    <source>
        <dbReference type="EMBL" id="MDQ0395858.1"/>
    </source>
</evidence>
<gene>
    <name evidence="2" type="ORF">J3R73_005650</name>
</gene>
<dbReference type="PANTHER" id="PTHR12110">
    <property type="entry name" value="HYDROXYPYRUVATE ISOMERASE"/>
    <property type="match status" value="1"/>
</dbReference>
<accession>A0ABU0FMM2</accession>
<organism evidence="2 3">
    <name type="scientific">Labrys monachus</name>
    <dbReference type="NCBI Taxonomy" id="217067"/>
    <lineage>
        <taxon>Bacteria</taxon>
        <taxon>Pseudomonadati</taxon>
        <taxon>Pseudomonadota</taxon>
        <taxon>Alphaproteobacteria</taxon>
        <taxon>Hyphomicrobiales</taxon>
        <taxon>Xanthobacteraceae</taxon>
        <taxon>Labrys</taxon>
    </lineage>
</organism>
<evidence type="ECO:0000313" key="3">
    <source>
        <dbReference type="Proteomes" id="UP001237448"/>
    </source>
</evidence>
<dbReference type="PANTHER" id="PTHR12110:SF53">
    <property type="entry name" value="BLR5974 PROTEIN"/>
    <property type="match status" value="1"/>
</dbReference>
<dbReference type="InterPro" id="IPR013022">
    <property type="entry name" value="Xyl_isomerase-like_TIM-brl"/>
</dbReference>
<dbReference type="Pfam" id="PF01261">
    <property type="entry name" value="AP_endonuc_2"/>
    <property type="match status" value="1"/>
</dbReference>
<protein>
    <submittedName>
        <fullName evidence="2">Sugar phosphate isomerase/epimerase</fullName>
    </submittedName>
</protein>
<comment type="caution">
    <text evidence="2">The sequence shown here is derived from an EMBL/GenBank/DDBJ whole genome shotgun (WGS) entry which is preliminary data.</text>
</comment>
<dbReference type="Gene3D" id="3.20.20.150">
    <property type="entry name" value="Divalent-metal-dependent TIM barrel enzymes"/>
    <property type="match status" value="1"/>
</dbReference>
<feature type="domain" description="Xylose isomerase-like TIM barrel" evidence="1">
    <location>
        <begin position="31"/>
        <end position="244"/>
    </location>
</feature>
<dbReference type="InterPro" id="IPR036237">
    <property type="entry name" value="Xyl_isomerase-like_sf"/>
</dbReference>
<dbReference type="GO" id="GO:0016853">
    <property type="term" value="F:isomerase activity"/>
    <property type="evidence" value="ECO:0007669"/>
    <property type="project" value="UniProtKB-KW"/>
</dbReference>
<dbReference type="SUPFAM" id="SSF51658">
    <property type="entry name" value="Xylose isomerase-like"/>
    <property type="match status" value="1"/>
</dbReference>
<name>A0ABU0FMM2_9HYPH</name>
<dbReference type="EMBL" id="JAUSVK010000001">
    <property type="protein sequence ID" value="MDQ0395858.1"/>
    <property type="molecule type" value="Genomic_DNA"/>
</dbReference>